<name>A0A8K0KEV5_LADFU</name>
<keyword evidence="2" id="KW-1185">Reference proteome</keyword>
<dbReference type="AlphaFoldDB" id="A0A8K0KEV5"/>
<dbReference type="OrthoDB" id="8193306at2759"/>
<evidence type="ECO:0000313" key="1">
    <source>
        <dbReference type="EMBL" id="KAG8231058.1"/>
    </source>
</evidence>
<dbReference type="Proteomes" id="UP000792457">
    <property type="component" value="Unassembled WGS sequence"/>
</dbReference>
<proteinExistence type="predicted"/>
<organism evidence="1 2">
    <name type="scientific">Ladona fulva</name>
    <name type="common">Scarce chaser dragonfly</name>
    <name type="synonym">Libellula fulva</name>
    <dbReference type="NCBI Taxonomy" id="123851"/>
    <lineage>
        <taxon>Eukaryota</taxon>
        <taxon>Metazoa</taxon>
        <taxon>Ecdysozoa</taxon>
        <taxon>Arthropoda</taxon>
        <taxon>Hexapoda</taxon>
        <taxon>Insecta</taxon>
        <taxon>Pterygota</taxon>
        <taxon>Palaeoptera</taxon>
        <taxon>Odonata</taxon>
        <taxon>Epiprocta</taxon>
        <taxon>Anisoptera</taxon>
        <taxon>Libelluloidea</taxon>
        <taxon>Libellulidae</taxon>
        <taxon>Ladona</taxon>
    </lineage>
</organism>
<sequence>MTEVSGEVKLQSLVDHTTQRLVTPQKDMLKECLVEYDPNKITIAFKWGCDGASGHSQYMQGFENSDNNDASLYLVSLVPLRRTVLLKTGN</sequence>
<reference evidence="1" key="1">
    <citation type="submission" date="2013-04" db="EMBL/GenBank/DDBJ databases">
        <authorList>
            <person name="Qu J."/>
            <person name="Murali S.C."/>
            <person name="Bandaranaike D."/>
            <person name="Bellair M."/>
            <person name="Blankenburg K."/>
            <person name="Chao H."/>
            <person name="Dinh H."/>
            <person name="Doddapaneni H."/>
            <person name="Downs B."/>
            <person name="Dugan-Rocha S."/>
            <person name="Elkadiri S."/>
            <person name="Gnanaolivu R.D."/>
            <person name="Hernandez B."/>
            <person name="Javaid M."/>
            <person name="Jayaseelan J.C."/>
            <person name="Lee S."/>
            <person name="Li M."/>
            <person name="Ming W."/>
            <person name="Munidasa M."/>
            <person name="Muniz J."/>
            <person name="Nguyen L."/>
            <person name="Ongeri F."/>
            <person name="Osuji N."/>
            <person name="Pu L.-L."/>
            <person name="Puazo M."/>
            <person name="Qu C."/>
            <person name="Quiroz J."/>
            <person name="Raj R."/>
            <person name="Weissenberger G."/>
            <person name="Xin Y."/>
            <person name="Zou X."/>
            <person name="Han Y."/>
            <person name="Richards S."/>
            <person name="Worley K."/>
            <person name="Muzny D."/>
            <person name="Gibbs R."/>
        </authorList>
    </citation>
    <scope>NUCLEOTIDE SEQUENCE</scope>
    <source>
        <strain evidence="1">Sampled in the wild</strain>
    </source>
</reference>
<dbReference type="EMBL" id="KZ308527">
    <property type="protein sequence ID" value="KAG8231058.1"/>
    <property type="molecule type" value="Genomic_DNA"/>
</dbReference>
<protein>
    <submittedName>
        <fullName evidence="1">Uncharacterized protein</fullName>
    </submittedName>
</protein>
<reference evidence="1" key="2">
    <citation type="submission" date="2017-10" db="EMBL/GenBank/DDBJ databases">
        <title>Ladona fulva Genome sequencing and assembly.</title>
        <authorList>
            <person name="Murali S."/>
            <person name="Richards S."/>
            <person name="Bandaranaike D."/>
            <person name="Bellair M."/>
            <person name="Blankenburg K."/>
            <person name="Chao H."/>
            <person name="Dinh H."/>
            <person name="Doddapaneni H."/>
            <person name="Dugan-Rocha S."/>
            <person name="Elkadiri S."/>
            <person name="Gnanaolivu R."/>
            <person name="Hernandez B."/>
            <person name="Skinner E."/>
            <person name="Javaid M."/>
            <person name="Lee S."/>
            <person name="Li M."/>
            <person name="Ming W."/>
            <person name="Munidasa M."/>
            <person name="Muniz J."/>
            <person name="Nguyen L."/>
            <person name="Hughes D."/>
            <person name="Osuji N."/>
            <person name="Pu L.-L."/>
            <person name="Puazo M."/>
            <person name="Qu C."/>
            <person name="Quiroz J."/>
            <person name="Raj R."/>
            <person name="Weissenberger G."/>
            <person name="Xin Y."/>
            <person name="Zou X."/>
            <person name="Han Y."/>
            <person name="Worley K."/>
            <person name="Muzny D."/>
            <person name="Gibbs R."/>
        </authorList>
    </citation>
    <scope>NUCLEOTIDE SEQUENCE</scope>
    <source>
        <strain evidence="1">Sampled in the wild</strain>
    </source>
</reference>
<comment type="caution">
    <text evidence="1">The sequence shown here is derived from an EMBL/GenBank/DDBJ whole genome shotgun (WGS) entry which is preliminary data.</text>
</comment>
<gene>
    <name evidence="1" type="ORF">J437_LFUL010256</name>
</gene>
<accession>A0A8K0KEV5</accession>
<evidence type="ECO:0000313" key="2">
    <source>
        <dbReference type="Proteomes" id="UP000792457"/>
    </source>
</evidence>